<keyword evidence="4" id="KW-1185">Reference proteome</keyword>
<dbReference type="Proteomes" id="UP001597351">
    <property type="component" value="Unassembled WGS sequence"/>
</dbReference>
<evidence type="ECO:0000256" key="2">
    <source>
        <dbReference type="SAM" id="SignalP"/>
    </source>
</evidence>
<proteinExistence type="predicted"/>
<evidence type="ECO:0000256" key="1">
    <source>
        <dbReference type="SAM" id="MobiDB-lite"/>
    </source>
</evidence>
<sequence>MNRLMGNRILGRAAPALALALGLVLPGWGSTAQADAIVVVPGTAFPGSSTYLAHFGCESLFHVGPSRPSVEVVLDDGAPLGRRALALQDSDVGGATGPVSRVESIATSRQGLSVRTPDGSAGVAWVWYATATLEQGEVWVGRADLTAAPGGWRTVEPGDSTYAWSRVDSESGVVLEDAGEATAPDFAALHGDGPGYLLAGLGCDGSRQFLDDVRVGAPGSVTTYDLEGSDVTTTITVSDTEVRRGGEVTISGTTLDARGVVDAPLVLQARRAGESGFHDVSDPVSPGSDGTVSARVTPTVDTDYRWWFAERPWADAHASPEVTIAVLTPAPSGGPTSSPDPAQPPSAPVPPSAPTATSAPAPDSSAAATPPPAEVTSPTDEPSSPPTAESTPTEPTTTEPTTTEPTSTP</sequence>
<feature type="compositionally biased region" description="Pro residues" evidence="1">
    <location>
        <begin position="341"/>
        <end position="353"/>
    </location>
</feature>
<evidence type="ECO:0000313" key="3">
    <source>
        <dbReference type="EMBL" id="MFD1945996.1"/>
    </source>
</evidence>
<evidence type="ECO:0008006" key="5">
    <source>
        <dbReference type="Google" id="ProtNLM"/>
    </source>
</evidence>
<comment type="caution">
    <text evidence="3">The sequence shown here is derived from an EMBL/GenBank/DDBJ whole genome shotgun (WGS) entry which is preliminary data.</text>
</comment>
<dbReference type="EMBL" id="JBHUGD010000001">
    <property type="protein sequence ID" value="MFD1945996.1"/>
    <property type="molecule type" value="Genomic_DNA"/>
</dbReference>
<accession>A0ABW4TJB7</accession>
<protein>
    <recommendedName>
        <fullName evidence="5">Htaa domain-containing protein</fullName>
    </recommendedName>
</protein>
<feature type="compositionally biased region" description="Low complexity" evidence="1">
    <location>
        <begin position="328"/>
        <end position="340"/>
    </location>
</feature>
<name>A0ABW4TJB7_9ACTN</name>
<feature type="chain" id="PRO_5045851421" description="Htaa domain-containing protein" evidence="2">
    <location>
        <begin position="35"/>
        <end position="409"/>
    </location>
</feature>
<keyword evidence="2" id="KW-0732">Signal</keyword>
<feature type="region of interest" description="Disordered" evidence="1">
    <location>
        <begin position="274"/>
        <end position="295"/>
    </location>
</feature>
<feature type="region of interest" description="Disordered" evidence="1">
    <location>
        <begin position="326"/>
        <end position="409"/>
    </location>
</feature>
<feature type="signal peptide" evidence="2">
    <location>
        <begin position="1"/>
        <end position="34"/>
    </location>
</feature>
<dbReference type="RefSeq" id="WP_343915091.1">
    <property type="nucleotide sequence ID" value="NZ_BAAAJT010000002.1"/>
</dbReference>
<reference evidence="4" key="1">
    <citation type="journal article" date="2019" name="Int. J. Syst. Evol. Microbiol.">
        <title>The Global Catalogue of Microorganisms (GCM) 10K type strain sequencing project: providing services to taxonomists for standard genome sequencing and annotation.</title>
        <authorList>
            <consortium name="The Broad Institute Genomics Platform"/>
            <consortium name="The Broad Institute Genome Sequencing Center for Infectious Disease"/>
            <person name="Wu L."/>
            <person name="Ma J."/>
        </authorList>
    </citation>
    <scope>NUCLEOTIDE SEQUENCE [LARGE SCALE GENOMIC DNA]</scope>
    <source>
        <strain evidence="4">CGMCC 1.12477</strain>
    </source>
</reference>
<evidence type="ECO:0000313" key="4">
    <source>
        <dbReference type="Proteomes" id="UP001597351"/>
    </source>
</evidence>
<organism evidence="3 4">
    <name type="scientific">Nocardioides aestuarii</name>
    <dbReference type="NCBI Taxonomy" id="252231"/>
    <lineage>
        <taxon>Bacteria</taxon>
        <taxon>Bacillati</taxon>
        <taxon>Actinomycetota</taxon>
        <taxon>Actinomycetes</taxon>
        <taxon>Propionibacteriales</taxon>
        <taxon>Nocardioidaceae</taxon>
        <taxon>Nocardioides</taxon>
    </lineage>
</organism>
<gene>
    <name evidence="3" type="ORF">ACFSDE_04275</name>
</gene>
<feature type="compositionally biased region" description="Low complexity" evidence="1">
    <location>
        <begin position="354"/>
        <end position="409"/>
    </location>
</feature>